<dbReference type="Gene3D" id="2.40.160.60">
    <property type="entry name" value="Outer membrane protein transport protein (OMPP1/FadL/TodX)"/>
    <property type="match status" value="1"/>
</dbReference>
<evidence type="ECO:0000256" key="7">
    <source>
        <dbReference type="ARBA" id="ARBA00023237"/>
    </source>
</evidence>
<comment type="similarity">
    <text evidence="2">Belongs to the OmpP1/FadL family.</text>
</comment>
<evidence type="ECO:0000313" key="9">
    <source>
        <dbReference type="Proteomes" id="UP000218899"/>
    </source>
</evidence>
<protein>
    <submittedName>
        <fullName evidence="8">Long-chain fatty acid transporter</fullName>
    </submittedName>
</protein>
<dbReference type="GO" id="GO:0009279">
    <property type="term" value="C:cell outer membrane"/>
    <property type="evidence" value="ECO:0007669"/>
    <property type="project" value="UniProtKB-SubCell"/>
</dbReference>
<dbReference type="OrthoDB" id="19849at2"/>
<dbReference type="PANTHER" id="PTHR35093">
    <property type="entry name" value="OUTER MEMBRANE PROTEIN NMB0088-RELATED"/>
    <property type="match status" value="1"/>
</dbReference>
<dbReference type="PANTHER" id="PTHR35093:SF3">
    <property type="entry name" value="LONG-CHAIN FATTY ACID TRANSPORT PROTEIN"/>
    <property type="match status" value="1"/>
</dbReference>
<evidence type="ECO:0000256" key="2">
    <source>
        <dbReference type="ARBA" id="ARBA00008163"/>
    </source>
</evidence>
<dbReference type="KEGG" id="sva:SVA_3855"/>
<evidence type="ECO:0000256" key="4">
    <source>
        <dbReference type="ARBA" id="ARBA00022692"/>
    </source>
</evidence>
<keyword evidence="7" id="KW-0998">Cell outer membrane</keyword>
<evidence type="ECO:0000256" key="1">
    <source>
        <dbReference type="ARBA" id="ARBA00004571"/>
    </source>
</evidence>
<gene>
    <name evidence="8" type="ORF">SVA_3855</name>
</gene>
<keyword evidence="5" id="KW-0732">Signal</keyword>
<comment type="subcellular location">
    <subcellularLocation>
        <location evidence="1">Cell outer membrane</location>
        <topology evidence="1">Multi-pass membrane protein</topology>
    </subcellularLocation>
</comment>
<evidence type="ECO:0000313" key="8">
    <source>
        <dbReference type="EMBL" id="BAU50389.1"/>
    </source>
</evidence>
<proteinExistence type="inferred from homology"/>
<keyword evidence="9" id="KW-1185">Reference proteome</keyword>
<name>A0A1B4V9Y1_9GAMM</name>
<evidence type="ECO:0000256" key="3">
    <source>
        <dbReference type="ARBA" id="ARBA00022452"/>
    </source>
</evidence>
<keyword evidence="3" id="KW-1134">Transmembrane beta strand</keyword>
<organism evidence="8 9">
    <name type="scientific">Sulfurifustis variabilis</name>
    <dbReference type="NCBI Taxonomy" id="1675686"/>
    <lineage>
        <taxon>Bacteria</taxon>
        <taxon>Pseudomonadati</taxon>
        <taxon>Pseudomonadota</taxon>
        <taxon>Gammaproteobacteria</taxon>
        <taxon>Acidiferrobacterales</taxon>
        <taxon>Acidiferrobacteraceae</taxon>
        <taxon>Sulfurifustis</taxon>
    </lineage>
</organism>
<keyword evidence="4" id="KW-0812">Transmembrane</keyword>
<sequence>MRTTISRTRYARAILAGTAATLVFVAAPVRAAFFQLAENSPAGLGNAFAGGAAIAEDASTVWYNPAGLTRLTGTQLVVGGHFIQPSLEFNGSASTAIPSPITGSDGGDAGESAFVPNLYLSHQYGNGISTGIGINAPFGLATDYENDWVGRYHADRSEIRTININPAIAYTVNEIFSIGAGLNWQRLDAELSQAVDFGTICGGFCGAPAGNDGKAKVEADDDAWGYNLGLLWQVRDNTRLGLHYRSKLDFTVEGDFDITVPASAAAVLPLSTLGLVDSGASSDVTLPATLSLSAFTQLNPAWAIMADITRTYWSDLPELRIEFDSNQQDSVVTLDLEDVNRYSAGVIYSPGGAWIYRAGVALDKTPTPSADVRTPRLPDEDRRWISLGIGYKVSERLSFDAAFTYIGIEDAKVNKSATLAATDENRFRGNLVGEYEASTTILSAQARWNF</sequence>
<dbReference type="EMBL" id="AP014936">
    <property type="protein sequence ID" value="BAU50389.1"/>
    <property type="molecule type" value="Genomic_DNA"/>
</dbReference>
<evidence type="ECO:0000256" key="6">
    <source>
        <dbReference type="ARBA" id="ARBA00023136"/>
    </source>
</evidence>
<dbReference type="InterPro" id="IPR005017">
    <property type="entry name" value="OMPP1/FadL/TodX"/>
</dbReference>
<dbReference type="AlphaFoldDB" id="A0A1B4V9Y1"/>
<dbReference type="GO" id="GO:0015483">
    <property type="term" value="F:long-chain fatty acid transporting porin activity"/>
    <property type="evidence" value="ECO:0007669"/>
    <property type="project" value="TreeGrafter"/>
</dbReference>
<dbReference type="SUPFAM" id="SSF56935">
    <property type="entry name" value="Porins"/>
    <property type="match status" value="1"/>
</dbReference>
<accession>A0A1B4V9Y1</accession>
<reference evidence="8 9" key="1">
    <citation type="submission" date="2015-08" db="EMBL/GenBank/DDBJ databases">
        <title>Complete genome sequence of Sulfurifustis variabilis.</title>
        <authorList>
            <person name="Miura A."/>
            <person name="Kojima H."/>
            <person name="Fukui M."/>
        </authorList>
    </citation>
    <scope>NUCLEOTIDE SEQUENCE [LARGE SCALE GENOMIC DNA]</scope>
    <source>
        <strain evidence="9">skN76</strain>
    </source>
</reference>
<dbReference type="Pfam" id="PF03349">
    <property type="entry name" value="Toluene_X"/>
    <property type="match status" value="1"/>
</dbReference>
<dbReference type="Proteomes" id="UP000218899">
    <property type="component" value="Chromosome"/>
</dbReference>
<evidence type="ECO:0000256" key="5">
    <source>
        <dbReference type="ARBA" id="ARBA00022729"/>
    </source>
</evidence>
<keyword evidence="6" id="KW-0472">Membrane</keyword>
<dbReference type="RefSeq" id="WP_096462697.1">
    <property type="nucleotide sequence ID" value="NZ_AP014936.1"/>
</dbReference>